<dbReference type="EMBL" id="QLMH01000011">
    <property type="protein sequence ID" value="RAK18189.1"/>
    <property type="molecule type" value="Genomic_DNA"/>
</dbReference>
<sequence length="309" mass="35264">MKTAIVFGATGGMGNALVEALVKRGISVIAFARSEHVLLEKQKNWGALAIPMVGDAMKQEDVKEAVRKADLIFHSINIPYQHWEPNLKIILSNILESCRIENKPFIYVDNIYSYGIQEHKTTESARKNPHTKKGKLRFKLLEQIEQSGVQYLVAHFPDFYGPNAGNTLLHFTFQQMLKKNTVFYVGDTSIQREFIYIKDGAEALVELSLREDSFGQTWNIPGAGTISGQEIAKIAGEYLKKEIRIKPIYKWMIQLVGLFDPFMREYAEMMYLNEKPVILDGSKYERLIGPIPRTPYKIGIKETLKQMKS</sequence>
<evidence type="ECO:0000259" key="1">
    <source>
        <dbReference type="Pfam" id="PF01370"/>
    </source>
</evidence>
<dbReference type="Pfam" id="PF01370">
    <property type="entry name" value="Epimerase"/>
    <property type="match status" value="1"/>
</dbReference>
<evidence type="ECO:0000313" key="3">
    <source>
        <dbReference type="Proteomes" id="UP000248555"/>
    </source>
</evidence>
<dbReference type="InterPro" id="IPR036291">
    <property type="entry name" value="NAD(P)-bd_dom_sf"/>
</dbReference>
<proteinExistence type="predicted"/>
<dbReference type="InterPro" id="IPR001509">
    <property type="entry name" value="Epimerase_deHydtase"/>
</dbReference>
<dbReference type="PANTHER" id="PTHR43245">
    <property type="entry name" value="BIFUNCTIONAL POLYMYXIN RESISTANCE PROTEIN ARNA"/>
    <property type="match status" value="1"/>
</dbReference>
<accession>A0A327YIK4</accession>
<name>A0A327YIK4_9BACL</name>
<dbReference type="PANTHER" id="PTHR43245:SF13">
    <property type="entry name" value="UDP-D-APIOSE_UDP-D-XYLOSE SYNTHASE 2"/>
    <property type="match status" value="1"/>
</dbReference>
<dbReference type="InterPro" id="IPR050177">
    <property type="entry name" value="Lipid_A_modif_metabolic_enz"/>
</dbReference>
<dbReference type="OrthoDB" id="112777at2"/>
<evidence type="ECO:0000313" key="2">
    <source>
        <dbReference type="EMBL" id="RAK18189.1"/>
    </source>
</evidence>
<organism evidence="2 3">
    <name type="scientific">Paranoxybacillus vitaminiphilus</name>
    <dbReference type="NCBI Taxonomy" id="581036"/>
    <lineage>
        <taxon>Bacteria</taxon>
        <taxon>Bacillati</taxon>
        <taxon>Bacillota</taxon>
        <taxon>Bacilli</taxon>
        <taxon>Bacillales</taxon>
        <taxon>Anoxybacillaceae</taxon>
        <taxon>Paranoxybacillus</taxon>
    </lineage>
</organism>
<dbReference type="Proteomes" id="UP000248555">
    <property type="component" value="Unassembled WGS sequence"/>
</dbReference>
<keyword evidence="3" id="KW-1185">Reference proteome</keyword>
<reference evidence="2 3" key="1">
    <citation type="submission" date="2018-06" db="EMBL/GenBank/DDBJ databases">
        <title>Genomic Encyclopedia of Type Strains, Phase III (KMG-III): the genomes of soil and plant-associated and newly described type strains.</title>
        <authorList>
            <person name="Whitman W."/>
        </authorList>
    </citation>
    <scope>NUCLEOTIDE SEQUENCE [LARGE SCALE GENOMIC DNA]</scope>
    <source>
        <strain evidence="2 3">CGMCC 1.8979</strain>
    </source>
</reference>
<comment type="caution">
    <text evidence="2">The sequence shown here is derived from an EMBL/GenBank/DDBJ whole genome shotgun (WGS) entry which is preliminary data.</text>
</comment>
<feature type="domain" description="NAD-dependent epimerase/dehydratase" evidence="1">
    <location>
        <begin position="5"/>
        <end position="220"/>
    </location>
</feature>
<dbReference type="AlphaFoldDB" id="A0A327YIK4"/>
<dbReference type="Gene3D" id="3.40.50.720">
    <property type="entry name" value="NAD(P)-binding Rossmann-like Domain"/>
    <property type="match status" value="1"/>
</dbReference>
<gene>
    <name evidence="2" type="ORF">B0I26_1116</name>
</gene>
<dbReference type="SUPFAM" id="SSF51735">
    <property type="entry name" value="NAD(P)-binding Rossmann-fold domains"/>
    <property type="match status" value="1"/>
</dbReference>
<protein>
    <submittedName>
        <fullName evidence="2">Nucleoside-diphosphate-sugar epimerase</fullName>
    </submittedName>
</protein>